<evidence type="ECO:0000259" key="2">
    <source>
        <dbReference type="Pfam" id="PF08486"/>
    </source>
</evidence>
<gene>
    <name evidence="3" type="ORF">H8Z82_10440</name>
</gene>
<evidence type="ECO:0000313" key="3">
    <source>
        <dbReference type="EMBL" id="MBC5780067.1"/>
    </source>
</evidence>
<keyword evidence="1" id="KW-0812">Transmembrane</keyword>
<keyword evidence="1" id="KW-1133">Transmembrane helix</keyword>
<reference evidence="3 4" key="1">
    <citation type="submission" date="2020-08" db="EMBL/GenBank/DDBJ databases">
        <title>Genome public.</title>
        <authorList>
            <person name="Liu C."/>
            <person name="Sun Q."/>
        </authorList>
    </citation>
    <scope>NUCLEOTIDE SEQUENCE [LARGE SCALE GENOMIC DNA]</scope>
    <source>
        <strain evidence="3 4">M29</strain>
    </source>
</reference>
<feature type="domain" description="Sporulation stage II protein D amidase enhancer LytB N-terminal" evidence="2">
    <location>
        <begin position="34"/>
        <end position="120"/>
    </location>
</feature>
<dbReference type="InterPro" id="IPR013693">
    <property type="entry name" value="SpoIID/LytB_N"/>
</dbReference>
<feature type="transmembrane region" description="Helical" evidence="1">
    <location>
        <begin position="5"/>
        <end position="26"/>
    </location>
</feature>
<comment type="caution">
    <text evidence="3">The sequence shown here is derived from an EMBL/GenBank/DDBJ whole genome shotgun (WGS) entry which is preliminary data.</text>
</comment>
<name>A0ABR7IJ71_9FIRM</name>
<keyword evidence="1" id="KW-0472">Membrane</keyword>
<evidence type="ECO:0000313" key="4">
    <source>
        <dbReference type="Proteomes" id="UP000649826"/>
    </source>
</evidence>
<dbReference type="Pfam" id="PF08486">
    <property type="entry name" value="SpoIID"/>
    <property type="match status" value="1"/>
</dbReference>
<organism evidence="3 4">
    <name type="scientific">Blautia difficilis</name>
    <dbReference type="NCBI Taxonomy" id="2763027"/>
    <lineage>
        <taxon>Bacteria</taxon>
        <taxon>Bacillati</taxon>
        <taxon>Bacillota</taxon>
        <taxon>Clostridia</taxon>
        <taxon>Lachnospirales</taxon>
        <taxon>Lachnospiraceae</taxon>
        <taxon>Blautia</taxon>
    </lineage>
</organism>
<keyword evidence="4" id="KW-1185">Reference proteome</keyword>
<proteinExistence type="predicted"/>
<evidence type="ECO:0000256" key="1">
    <source>
        <dbReference type="SAM" id="Phobius"/>
    </source>
</evidence>
<accession>A0ABR7IJ71</accession>
<sequence>MKNHFISCTLGILSFFFIPYFFIIPLNGIDTLMINQKFNVERILPVVTATQIDKNMKLETIKAQTIIARSDYYRRLEEKESLLDILKELRRDLEKKSFSEWILDEKYERAVEETRGEVLVRNYKLELLPYHQLSAGRTRNGKEVLHSDKYKYLKSVKCDSDKEADDYLSSFYISQVDLPKNLIIKKRDSAGYVTEIRADDIVLEGETFSRELGLASSNFSIKRSKNNICFLCKGKGHGLGFSQYGGDQLAKNKKTAEEILTTYFADMQIVNVREIK</sequence>
<dbReference type="Proteomes" id="UP000649826">
    <property type="component" value="Unassembled WGS sequence"/>
</dbReference>
<protein>
    <recommendedName>
        <fullName evidence="2">Sporulation stage II protein D amidase enhancer LytB N-terminal domain-containing protein</fullName>
    </recommendedName>
</protein>
<dbReference type="EMBL" id="JACOQG010000016">
    <property type="protein sequence ID" value="MBC5780067.1"/>
    <property type="molecule type" value="Genomic_DNA"/>
</dbReference>